<reference evidence="1 2" key="1">
    <citation type="submission" date="2020-12" db="EMBL/GenBank/DDBJ databases">
        <title>Complete genome sequence of Erwinia phage pEa_SNUABM_5.</title>
        <authorList>
            <person name="Kim S.G."/>
            <person name="Lee S.B."/>
            <person name="Kwon J."/>
            <person name="Park S.C."/>
        </authorList>
    </citation>
    <scope>NUCLEOTIDE SEQUENCE [LARGE SCALE GENOMIC DNA]</scope>
</reference>
<proteinExistence type="predicted"/>
<name>A0A7T8EPU8_9CAUD</name>
<evidence type="ECO:0000313" key="2">
    <source>
        <dbReference type="Proteomes" id="UP000596123"/>
    </source>
</evidence>
<evidence type="ECO:0000313" key="1">
    <source>
        <dbReference type="EMBL" id="QQO90461.1"/>
    </source>
</evidence>
<accession>A0A7T8EPU8</accession>
<sequence length="112" mass="12521">MPKVLHIGQFGIHLTQPEPTADRVNDMRLNSKRVGELVGFLNERIVEKTFGGTSSPTVTWREVIGVQSFIYGELYVYAEGLPENACAAAISAVQSVCNQFQCTMKFEQLHKF</sequence>
<protein>
    <submittedName>
        <fullName evidence="1">Uncharacterized protein</fullName>
    </submittedName>
</protein>
<organism evidence="1 2">
    <name type="scientific">Erwinia phage pEa_SNUABM_5</name>
    <dbReference type="NCBI Taxonomy" id="2797313"/>
    <lineage>
        <taxon>Viruses</taxon>
        <taxon>Duplodnaviria</taxon>
        <taxon>Heunggongvirae</taxon>
        <taxon>Uroviricota</taxon>
        <taxon>Caudoviricetes</taxon>
        <taxon>Rivsvirus</taxon>
        <taxon>Rivsvirus SNUABM5</taxon>
    </lineage>
</organism>
<gene>
    <name evidence="1" type="ORF">pEaSNUABM5_00319</name>
</gene>
<dbReference type="EMBL" id="MW366843">
    <property type="protein sequence ID" value="QQO90461.1"/>
    <property type="molecule type" value="Genomic_DNA"/>
</dbReference>
<keyword evidence="2" id="KW-1185">Reference proteome</keyword>
<dbReference type="Proteomes" id="UP000596123">
    <property type="component" value="Segment"/>
</dbReference>